<feature type="transmembrane region" description="Helical" evidence="6">
    <location>
        <begin position="301"/>
        <end position="322"/>
    </location>
</feature>
<dbReference type="PANTHER" id="PTHR33406">
    <property type="entry name" value="MEMBRANE PROTEIN MJ1562-RELATED"/>
    <property type="match status" value="1"/>
</dbReference>
<feature type="transmembrane region" description="Helical" evidence="6">
    <location>
        <begin position="734"/>
        <end position="754"/>
    </location>
</feature>
<feature type="domain" description="Membrane transport protein MMPL" evidence="7">
    <location>
        <begin position="231"/>
        <end position="427"/>
    </location>
</feature>
<evidence type="ECO:0000256" key="3">
    <source>
        <dbReference type="ARBA" id="ARBA00022692"/>
    </source>
</evidence>
<feature type="transmembrane region" description="Helical" evidence="6">
    <location>
        <begin position="363"/>
        <end position="391"/>
    </location>
</feature>
<feature type="transmembrane region" description="Helical" evidence="6">
    <location>
        <begin position="328"/>
        <end position="351"/>
    </location>
</feature>
<gene>
    <name evidence="8" type="ORF">CU669_10210</name>
</gene>
<reference evidence="8 9" key="1">
    <citation type="submission" date="2017-11" db="EMBL/GenBank/DDBJ databases">
        <title>Draft genome sequence of magnetotactic bacterium Magnetospirillum kuznetsovii LBB-42.</title>
        <authorList>
            <person name="Grouzdev D.S."/>
            <person name="Rysina M.S."/>
            <person name="Baslerov R.V."/>
            <person name="Koziaeva V."/>
        </authorList>
    </citation>
    <scope>NUCLEOTIDE SEQUENCE [LARGE SCALE GENOMIC DNA]</scope>
    <source>
        <strain evidence="8 9">LBB-42</strain>
    </source>
</reference>
<dbReference type="InterPro" id="IPR050545">
    <property type="entry name" value="Mycobact_MmpL"/>
</dbReference>
<evidence type="ECO:0000313" key="9">
    <source>
        <dbReference type="Proteomes" id="UP000251075"/>
    </source>
</evidence>
<feature type="transmembrane region" description="Helical" evidence="6">
    <location>
        <begin position="703"/>
        <end position="727"/>
    </location>
</feature>
<keyword evidence="5 6" id="KW-0472">Membrane</keyword>
<evidence type="ECO:0000256" key="2">
    <source>
        <dbReference type="ARBA" id="ARBA00022475"/>
    </source>
</evidence>
<accession>A0A364NYS2</accession>
<feature type="transmembrane region" description="Helical" evidence="6">
    <location>
        <begin position="454"/>
        <end position="472"/>
    </location>
</feature>
<evidence type="ECO:0000256" key="1">
    <source>
        <dbReference type="ARBA" id="ARBA00004651"/>
    </source>
</evidence>
<dbReference type="AlphaFoldDB" id="A0A364NYS2"/>
<dbReference type="Proteomes" id="UP000251075">
    <property type="component" value="Unassembled WGS sequence"/>
</dbReference>
<feature type="transmembrane region" description="Helical" evidence="6">
    <location>
        <begin position="403"/>
        <end position="427"/>
    </location>
</feature>
<feature type="transmembrane region" description="Helical" evidence="6">
    <location>
        <begin position="827"/>
        <end position="851"/>
    </location>
</feature>
<comment type="caution">
    <text evidence="8">The sequence shown here is derived from an EMBL/GenBank/DDBJ whole genome shotgun (WGS) entry which is preliminary data.</text>
</comment>
<organism evidence="8 9">
    <name type="scientific">Paramagnetospirillum kuznetsovii</name>
    <dbReference type="NCBI Taxonomy" id="2053833"/>
    <lineage>
        <taxon>Bacteria</taxon>
        <taxon>Pseudomonadati</taxon>
        <taxon>Pseudomonadota</taxon>
        <taxon>Alphaproteobacteria</taxon>
        <taxon>Rhodospirillales</taxon>
        <taxon>Magnetospirillaceae</taxon>
        <taxon>Paramagnetospirillum</taxon>
    </lineage>
</organism>
<dbReference type="Pfam" id="PF03176">
    <property type="entry name" value="MMPL"/>
    <property type="match status" value="2"/>
</dbReference>
<keyword evidence="2" id="KW-1003">Cell membrane</keyword>
<dbReference type="OrthoDB" id="7518665at2"/>
<feature type="transmembrane region" description="Helical" evidence="6">
    <location>
        <begin position="277"/>
        <end position="294"/>
    </location>
</feature>
<evidence type="ECO:0000313" key="8">
    <source>
        <dbReference type="EMBL" id="RAU22055.1"/>
    </source>
</evidence>
<dbReference type="Gene3D" id="1.20.1640.10">
    <property type="entry name" value="Multidrug efflux transporter AcrB transmembrane domain"/>
    <property type="match status" value="2"/>
</dbReference>
<sequence>MLRRLAVFIVDWCWRHAWSVVLAAAVASVLLAVYAAGHLSMDTDENKLISNDLPFRKMERTIDAAFPQQTEKLVVILDGPTAELAEEAVETLKEALGHSKGLIVAVERPPEEMFFRRNGLLFMSPAELSEIAEKLIQAQPMLGAIARDPSLRGLLSTVELILQGVAHGQARPEDLEPLFAELDRAAGAVATGKPVVPMDWQSLMGGGSRRDQPRRFLLAQPKLDFGALESGAEASAFIRDAAKRLNLTPEHGFSLRLTGQVALTDANFATVSEGMEISAPLSVVMVVGLLFWGVRSGRVVAAIMLSLVFGLTATAAFAAATVGSLNPISVAFAVLFLGIAVDFGIQFVTAYRAARFESDDPAAAVSTAASAMAAPLSLAAIATAVGFLSFMPTAYTGVSQLGLIAGGGMVIALVTDFTLLPALLALLKPLPEKEPVGLPLAAADSWLKRNAKPIVWGAGLLSLVGAVMLPSLPLDFDPLHLQDPKVEAVATFLEMAKDPDSGVYAVETLAPSLDASAKIVARFEALPLVHRVMTVEAFVPDNQDEKLVIIGDLAAVLGPTLSPAKTLPAPTADDLQAAIARVAAQLAAVAPDHKPSRSLAAHLDKIATAGPDASVKLQGAVAGIGTLVGSLRNTLSAEPVTLENLPEDLRRDWIAPDGRTRIRVTPKEDMGSQEARNRFAEAVRGVTPLIAGAPIAMEESGRVVIQAFAMAGTGALVVISLLLGLMLRRVLDSVLVVAPLVMGAMCTVLVAKSIGLALNFANVIALPLLLGIGVAFNIYFVVNWRNGVTEHLQSPTTRAVLFSALTTGSAFGSLAVSPHLGTASMGILLFLSLGTSVAATFVVLPAIFHLIGKPKT</sequence>
<proteinExistence type="predicted"/>
<dbReference type="NCBIfam" id="TIGR03480">
    <property type="entry name" value="HpnN"/>
    <property type="match status" value="1"/>
</dbReference>
<dbReference type="PANTHER" id="PTHR33406:SF13">
    <property type="entry name" value="MEMBRANE PROTEIN YDFJ"/>
    <property type="match status" value="1"/>
</dbReference>
<protein>
    <recommendedName>
        <fullName evidence="7">Membrane transport protein MMPL domain-containing protein</fullName>
    </recommendedName>
</protein>
<evidence type="ECO:0000256" key="6">
    <source>
        <dbReference type="SAM" id="Phobius"/>
    </source>
</evidence>
<evidence type="ECO:0000256" key="4">
    <source>
        <dbReference type="ARBA" id="ARBA00022989"/>
    </source>
</evidence>
<keyword evidence="9" id="KW-1185">Reference proteome</keyword>
<feature type="domain" description="Membrane transport protein MMPL" evidence="7">
    <location>
        <begin position="616"/>
        <end position="853"/>
    </location>
</feature>
<evidence type="ECO:0000256" key="5">
    <source>
        <dbReference type="ARBA" id="ARBA00023136"/>
    </source>
</evidence>
<dbReference type="EMBL" id="PGTO01000006">
    <property type="protein sequence ID" value="RAU22055.1"/>
    <property type="molecule type" value="Genomic_DNA"/>
</dbReference>
<dbReference type="SUPFAM" id="SSF82866">
    <property type="entry name" value="Multidrug efflux transporter AcrB transmembrane domain"/>
    <property type="match status" value="2"/>
</dbReference>
<keyword evidence="3 6" id="KW-0812">Transmembrane</keyword>
<keyword evidence="4 6" id="KW-1133">Transmembrane helix</keyword>
<name>A0A364NYS2_9PROT</name>
<dbReference type="InterPro" id="IPR004869">
    <property type="entry name" value="MMPL_dom"/>
</dbReference>
<dbReference type="InterPro" id="IPR017841">
    <property type="entry name" value="Hopanoid_biosynth_HpnN"/>
</dbReference>
<dbReference type="RefSeq" id="WP_112144302.1">
    <property type="nucleotide sequence ID" value="NZ_PGTO01000006.1"/>
</dbReference>
<comment type="subcellular location">
    <subcellularLocation>
        <location evidence="1">Cell membrane</location>
        <topology evidence="1">Multi-pass membrane protein</topology>
    </subcellularLocation>
</comment>
<feature type="transmembrane region" description="Helical" evidence="6">
    <location>
        <begin position="800"/>
        <end position="821"/>
    </location>
</feature>
<feature type="transmembrane region" description="Helical" evidence="6">
    <location>
        <begin position="760"/>
        <end position="780"/>
    </location>
</feature>
<evidence type="ECO:0000259" key="7">
    <source>
        <dbReference type="Pfam" id="PF03176"/>
    </source>
</evidence>
<dbReference type="GO" id="GO:0005886">
    <property type="term" value="C:plasma membrane"/>
    <property type="evidence" value="ECO:0007669"/>
    <property type="project" value="UniProtKB-SubCell"/>
</dbReference>